<comment type="caution">
    <text evidence="3">The sequence shown here is derived from an EMBL/GenBank/DDBJ whole genome shotgun (WGS) entry which is preliminary data.</text>
</comment>
<keyword evidence="2" id="KW-0732">Signal</keyword>
<evidence type="ECO:0000256" key="2">
    <source>
        <dbReference type="SAM" id="SignalP"/>
    </source>
</evidence>
<keyword evidence="1" id="KW-0812">Transmembrane</keyword>
<feature type="signal peptide" evidence="2">
    <location>
        <begin position="1"/>
        <end position="20"/>
    </location>
</feature>
<feature type="chain" id="PRO_5046835245" evidence="2">
    <location>
        <begin position="21"/>
        <end position="71"/>
    </location>
</feature>
<evidence type="ECO:0000256" key="1">
    <source>
        <dbReference type="SAM" id="Phobius"/>
    </source>
</evidence>
<keyword evidence="4" id="KW-1185">Reference proteome</keyword>
<keyword evidence="1" id="KW-1133">Transmembrane helix</keyword>
<gene>
    <name evidence="3" type="ORF">PQR63_08125</name>
</gene>
<accession>A0ABW8Z7S8</accession>
<dbReference type="Proteomes" id="UP001629214">
    <property type="component" value="Unassembled WGS sequence"/>
</dbReference>
<sequence length="71" mass="7826">MKEFFCSLAMAVAFWIPATAAVFTIAAAIPLKSMSTAITGAIGLLVTLVFRFLIKRINKKKIAPCEFERMD</sequence>
<feature type="transmembrane region" description="Helical" evidence="1">
    <location>
        <begin position="36"/>
        <end position="54"/>
    </location>
</feature>
<proteinExistence type="predicted"/>
<keyword evidence="1" id="KW-0472">Membrane</keyword>
<evidence type="ECO:0000313" key="3">
    <source>
        <dbReference type="EMBL" id="MFL9878343.1"/>
    </source>
</evidence>
<name>A0ABW8Z7S8_9BURK</name>
<reference evidence="3 4" key="1">
    <citation type="journal article" date="2024" name="Chem. Sci.">
        <title>Discovery of megapolipeptins by genome mining of a Burkholderiales bacteria collection.</title>
        <authorList>
            <person name="Paulo B.S."/>
            <person name="Recchia M.J.J."/>
            <person name="Lee S."/>
            <person name="Fergusson C.H."/>
            <person name="Romanowski S.B."/>
            <person name="Hernandez A."/>
            <person name="Krull N."/>
            <person name="Liu D.Y."/>
            <person name="Cavanagh H."/>
            <person name="Bos A."/>
            <person name="Gray C.A."/>
            <person name="Murphy B.T."/>
            <person name="Linington R.G."/>
            <person name="Eustaquio A.S."/>
        </authorList>
    </citation>
    <scope>NUCLEOTIDE SEQUENCE [LARGE SCALE GENOMIC DNA]</scope>
    <source>
        <strain evidence="3 4">RL21-008-BIB-B</strain>
    </source>
</reference>
<evidence type="ECO:0000313" key="4">
    <source>
        <dbReference type="Proteomes" id="UP001629214"/>
    </source>
</evidence>
<dbReference type="RefSeq" id="WP_408167214.1">
    <property type="nucleotide sequence ID" value="NZ_JAQQFR010000004.1"/>
</dbReference>
<dbReference type="EMBL" id="JAQQFR010000004">
    <property type="protein sequence ID" value="MFL9878343.1"/>
    <property type="molecule type" value="Genomic_DNA"/>
</dbReference>
<organism evidence="3 4">
    <name type="scientific">Herbaspirillum rhizosphaerae</name>
    <dbReference type="NCBI Taxonomy" id="346179"/>
    <lineage>
        <taxon>Bacteria</taxon>
        <taxon>Pseudomonadati</taxon>
        <taxon>Pseudomonadota</taxon>
        <taxon>Betaproteobacteria</taxon>
        <taxon>Burkholderiales</taxon>
        <taxon>Oxalobacteraceae</taxon>
        <taxon>Herbaspirillum</taxon>
    </lineage>
</organism>
<protein>
    <submittedName>
        <fullName evidence="3">Uncharacterized protein</fullName>
    </submittedName>
</protein>